<comment type="caution">
    <text evidence="1">The sequence shown here is derived from an EMBL/GenBank/DDBJ whole genome shotgun (WGS) entry which is preliminary data.</text>
</comment>
<dbReference type="Proteomes" id="UP001241377">
    <property type="component" value="Unassembled WGS sequence"/>
</dbReference>
<keyword evidence="2" id="KW-1185">Reference proteome</keyword>
<accession>A0ACC2V3N0</accession>
<gene>
    <name evidence="1" type="ORF">QFC19_008313</name>
</gene>
<evidence type="ECO:0000313" key="2">
    <source>
        <dbReference type="Proteomes" id="UP001241377"/>
    </source>
</evidence>
<reference evidence="1" key="1">
    <citation type="submission" date="2023-04" db="EMBL/GenBank/DDBJ databases">
        <title>Draft Genome sequencing of Naganishia species isolated from polar environments using Oxford Nanopore Technology.</title>
        <authorList>
            <person name="Leo P."/>
            <person name="Venkateswaran K."/>
        </authorList>
    </citation>
    <scope>NUCLEOTIDE SEQUENCE</scope>
    <source>
        <strain evidence="1">MNA-CCFEE 5261</strain>
    </source>
</reference>
<organism evidence="1 2">
    <name type="scientific">Naganishia cerealis</name>
    <dbReference type="NCBI Taxonomy" id="610337"/>
    <lineage>
        <taxon>Eukaryota</taxon>
        <taxon>Fungi</taxon>
        <taxon>Dikarya</taxon>
        <taxon>Basidiomycota</taxon>
        <taxon>Agaricomycotina</taxon>
        <taxon>Tremellomycetes</taxon>
        <taxon>Filobasidiales</taxon>
        <taxon>Filobasidiaceae</taxon>
        <taxon>Naganishia</taxon>
    </lineage>
</organism>
<proteinExistence type="predicted"/>
<sequence>MVNQHPNYQNGSETTPQKELKGNSFSRDASAPDHQSSLQTPSYPENGFIERHHPDGPVKTMRSMFSELDPNPTMNATAPMDAISNPPVAQLLREREWESVSPSERRLDPSLLNELKALLEDPFVCSISVSSSNNSDDEKEPYLEEEQGNAEVWEYGTNDFRLHSTVFNGTVRSRAPLLVRPRTARQVSRCVLFCQKHNLELSVKSGGYGTHGWSVAGQLIIDLSLISAVAVSLPDSPQSPLPPLRDMKLSVNRNHEHSDAVRNTDGNVTSIVRNPKGKGRQQGNGAGDGPEAGMSSPPVASCAGPDFGCDAHTSASFRNNVGSAKRSNSEAWHGDETDQPRQANGNSASVSLTQPSSKGRKSTRGRADSDDKILDEAAKKSMMAGLGGATEFEPSFQDAHGSSFQSSTSLNFGSALPPLMQSRDVSGFSDPRWQFGSGTTSLPPSGMFDPTYVMGYPGSVGLGGIPNSYFGTQISSDAGSSSSSVHQSQSSSTTLFSHMSPRSLPPYTVVTFGSGATAKQIDKVSHASPWGAFHVPLAAFPVGSAVMMTGGFGFLGRLHGLSMDNLLEIEYVLSDGRIVWLSGLDEKNEGTVIAVENADGTQGQLSEQEGKDLWFAIRGAGTALGIATRYRAKAYHVPVVYAGNLIYPFNRETTPRLIQHVRDCVKASPRKLYVNMILTAGPAHLAGVVIVQLCFVGSQESGAEYLQAISSWEEERCLFKDIRERDFLEQQDSVANILKGGAGRKWFIKSDLLNSLSDEVILETCRQFHSVPDGCTWLFELTAGAVSDTTTSCLPKSHRDALYTVAALHQWPVNIPQEDVRCVVTARDWIDKTIHPNSPGGPLPCFLSSSHPEAVRGVYGENIDRLVSIKQHFDPDNFFRHSIWPASGHKGNLLASPSERVDDLSVPEDIKRVWREEDEKIGRDGVLGIGSSRCMP</sequence>
<name>A0ACC2V3N0_9TREE</name>
<evidence type="ECO:0000313" key="1">
    <source>
        <dbReference type="EMBL" id="KAJ9093584.1"/>
    </source>
</evidence>
<protein>
    <submittedName>
        <fullName evidence="1">Uncharacterized protein</fullName>
    </submittedName>
</protein>
<dbReference type="EMBL" id="JASBWR010000122">
    <property type="protein sequence ID" value="KAJ9093584.1"/>
    <property type="molecule type" value="Genomic_DNA"/>
</dbReference>